<reference evidence="2" key="1">
    <citation type="submission" date="2022-07" db="EMBL/GenBank/DDBJ databases">
        <title>Genome analysis of Parmales, a sister group of diatoms, reveals the evolutionary specialization of diatoms from phago-mixotrophs to photoautotrophs.</title>
        <authorList>
            <person name="Ban H."/>
            <person name="Sato S."/>
            <person name="Yoshikawa S."/>
            <person name="Kazumasa Y."/>
            <person name="Nakamura Y."/>
            <person name="Ichinomiya M."/>
            <person name="Saitoh K."/>
            <person name="Sato N."/>
            <person name="Blanc-Mathieu R."/>
            <person name="Endo H."/>
            <person name="Kuwata A."/>
            <person name="Ogata H."/>
        </authorList>
    </citation>
    <scope>NUCLEOTIDE SEQUENCE</scope>
</reference>
<evidence type="ECO:0000313" key="3">
    <source>
        <dbReference type="Proteomes" id="UP001165082"/>
    </source>
</evidence>
<feature type="compositionally biased region" description="Polar residues" evidence="1">
    <location>
        <begin position="338"/>
        <end position="352"/>
    </location>
</feature>
<comment type="caution">
    <text evidence="2">The sequence shown here is derived from an EMBL/GenBank/DDBJ whole genome shotgun (WGS) entry which is preliminary data.</text>
</comment>
<dbReference type="AlphaFoldDB" id="A0A9W7ADM9"/>
<proteinExistence type="predicted"/>
<accession>A0A9W7ADM9</accession>
<organism evidence="2 3">
    <name type="scientific">Triparma retinervis</name>
    <dbReference type="NCBI Taxonomy" id="2557542"/>
    <lineage>
        <taxon>Eukaryota</taxon>
        <taxon>Sar</taxon>
        <taxon>Stramenopiles</taxon>
        <taxon>Ochrophyta</taxon>
        <taxon>Bolidophyceae</taxon>
        <taxon>Parmales</taxon>
        <taxon>Triparmaceae</taxon>
        <taxon>Triparma</taxon>
    </lineage>
</organism>
<name>A0A9W7ADM9_9STRA</name>
<sequence>MSEAPPPSSNGVKLDKSIVVKLCLNCNENCPNYNAYAEPSKHATGGMCGACNQKWNRMPKDQVRGGGGSGGQPGTVAPLWNRHPSQRWLVLTCTSKCRCKTCLATKISSEARQKQLPLENLSALVETKKADAVNHELLTSGVLQGVHMNGGMSEVHQIENQQLLLQQQQNQSKIVKNKGGRPRGSTNKISKKRLIEEQQKAVAAFGPMMQQDRYAMMQQGQSQASSPYIMMPYGGLQHEHQQHQHQQAVAQQMQAHQQMWVQQMQAHQMQAHQIYMNTQQQQNNAHLAWVQTQNGHTAQDRGRAEEQPKEELQLDSTLQRGYDGDSSAYEPPAKKSRTSPTTSEDTNGGSTTENALYPSCLLANQFPHLEQPFVEEFSAVPQLFEKTRIRSTNVTNMSLQSLDEIQAKDLAELAAIQDRQKKMIEFCHKIERESVRSISPADAAAEKEAESMAANVLTGVKSGTPVTAATRGEETRVEGKDTLFEGAAEALV</sequence>
<dbReference type="Proteomes" id="UP001165082">
    <property type="component" value="Unassembled WGS sequence"/>
</dbReference>
<feature type="compositionally biased region" description="Basic and acidic residues" evidence="1">
    <location>
        <begin position="298"/>
        <end position="312"/>
    </location>
</feature>
<dbReference type="OrthoDB" id="10582760at2759"/>
<feature type="region of interest" description="Disordered" evidence="1">
    <location>
        <begin position="292"/>
        <end position="352"/>
    </location>
</feature>
<gene>
    <name evidence="2" type="ORF">TrRE_jg7408</name>
</gene>
<evidence type="ECO:0000256" key="1">
    <source>
        <dbReference type="SAM" id="MobiDB-lite"/>
    </source>
</evidence>
<protein>
    <submittedName>
        <fullName evidence="2">Uncharacterized protein</fullName>
    </submittedName>
</protein>
<evidence type="ECO:0000313" key="2">
    <source>
        <dbReference type="EMBL" id="GMH68686.1"/>
    </source>
</evidence>
<dbReference type="EMBL" id="BRXZ01001338">
    <property type="protein sequence ID" value="GMH68686.1"/>
    <property type="molecule type" value="Genomic_DNA"/>
</dbReference>
<keyword evidence="3" id="KW-1185">Reference proteome</keyword>